<evidence type="ECO:0000313" key="4">
    <source>
        <dbReference type="Proteomes" id="UP000246722"/>
    </source>
</evidence>
<dbReference type="RefSeq" id="WP_110124911.1">
    <property type="nucleotide sequence ID" value="NZ_QHLY01000003.1"/>
</dbReference>
<reference evidence="3 4" key="1">
    <citation type="submission" date="2018-05" db="EMBL/GenBank/DDBJ databases">
        <title>Genetic diversity of glacier-inhabiting Cryobacterium bacteria in China and description of Cryobacterium mengkeensis sp. nov. and Arthrobacter glacialis sp. nov.</title>
        <authorList>
            <person name="Liu Q."/>
            <person name="Xin Y.-H."/>
        </authorList>
    </citation>
    <scope>NUCLEOTIDE SEQUENCE [LARGE SCALE GENOMIC DNA]</scope>
    <source>
        <strain evidence="3 4">SK-1</strain>
    </source>
</reference>
<dbReference type="EMBL" id="QHLY01000003">
    <property type="protein sequence ID" value="PXA73233.1"/>
    <property type="molecule type" value="Genomic_DNA"/>
</dbReference>
<evidence type="ECO:0000313" key="3">
    <source>
        <dbReference type="EMBL" id="PXA73233.1"/>
    </source>
</evidence>
<dbReference type="PROSITE" id="PS00061">
    <property type="entry name" value="ADH_SHORT"/>
    <property type="match status" value="1"/>
</dbReference>
<dbReference type="InterPro" id="IPR020904">
    <property type="entry name" value="Sc_DH/Rdtase_CS"/>
</dbReference>
<dbReference type="GO" id="GO:0016020">
    <property type="term" value="C:membrane"/>
    <property type="evidence" value="ECO:0007669"/>
    <property type="project" value="TreeGrafter"/>
</dbReference>
<dbReference type="Pfam" id="PF00106">
    <property type="entry name" value="adh_short"/>
    <property type="match status" value="1"/>
</dbReference>
<keyword evidence="4" id="KW-1185">Reference proteome</keyword>
<dbReference type="InterPro" id="IPR036291">
    <property type="entry name" value="NAD(P)-bd_dom_sf"/>
</dbReference>
<dbReference type="AlphaFoldDB" id="A0A318A7R1"/>
<dbReference type="SUPFAM" id="SSF51735">
    <property type="entry name" value="NAD(P)-binding Rossmann-fold domains"/>
    <property type="match status" value="1"/>
</dbReference>
<proteinExistence type="inferred from homology"/>
<dbReference type="PANTHER" id="PTHR44196">
    <property type="entry name" value="DEHYDROGENASE/REDUCTASE SDR FAMILY MEMBER 7B"/>
    <property type="match status" value="1"/>
</dbReference>
<accession>A0A318A7R1</accession>
<keyword evidence="2" id="KW-0560">Oxidoreductase</keyword>
<organism evidence="3 4">
    <name type="scientific">Cryobacterium arcticum</name>
    <dbReference type="NCBI Taxonomy" id="670052"/>
    <lineage>
        <taxon>Bacteria</taxon>
        <taxon>Bacillati</taxon>
        <taxon>Actinomycetota</taxon>
        <taxon>Actinomycetes</taxon>
        <taxon>Micrococcales</taxon>
        <taxon>Microbacteriaceae</taxon>
        <taxon>Cryobacterium</taxon>
    </lineage>
</organism>
<dbReference type="Gene3D" id="3.40.50.720">
    <property type="entry name" value="NAD(P)-binding Rossmann-like Domain"/>
    <property type="match status" value="1"/>
</dbReference>
<dbReference type="PRINTS" id="PR00081">
    <property type="entry name" value="GDHRDH"/>
</dbReference>
<protein>
    <recommendedName>
        <fullName evidence="5">Short-chain dehydrogenase</fullName>
    </recommendedName>
</protein>
<evidence type="ECO:0000256" key="1">
    <source>
        <dbReference type="ARBA" id="ARBA00006484"/>
    </source>
</evidence>
<gene>
    <name evidence="3" type="ORF">CTB96_00265</name>
</gene>
<dbReference type="GO" id="GO:0016491">
    <property type="term" value="F:oxidoreductase activity"/>
    <property type="evidence" value="ECO:0007669"/>
    <property type="project" value="UniProtKB-KW"/>
</dbReference>
<dbReference type="InterPro" id="IPR002347">
    <property type="entry name" value="SDR_fam"/>
</dbReference>
<evidence type="ECO:0008006" key="5">
    <source>
        <dbReference type="Google" id="ProtNLM"/>
    </source>
</evidence>
<sequence length="224" mass="23763">MRVVISGAAGGLGREVAQSFLAQPGAEVHGLVRSVQPSGAAPDGLVLHEVDLTDPAAIRSLTLDGPVDALIHCAAAGDNMSFDAAGEADWERFFTVNVFGAAALTKHLAVQFAARACVIFVNSGLGLNASPSSVPYSSSKAALKSLADSIRPEMNARGVSVTTVYPGQVATSMLERNVRSMGREWQPDTYIQPHDLAQLIARIVEFRTSVQLTEVVARPLREPW</sequence>
<comment type="similarity">
    <text evidence="1">Belongs to the short-chain dehydrogenases/reductases (SDR) family.</text>
</comment>
<evidence type="ECO:0000256" key="2">
    <source>
        <dbReference type="ARBA" id="ARBA00023002"/>
    </source>
</evidence>
<dbReference type="OrthoDB" id="158573at2"/>
<dbReference type="Proteomes" id="UP000246722">
    <property type="component" value="Unassembled WGS sequence"/>
</dbReference>
<dbReference type="PANTHER" id="PTHR44196:SF1">
    <property type="entry name" value="DEHYDROGENASE_REDUCTASE SDR FAMILY MEMBER 7B"/>
    <property type="match status" value="1"/>
</dbReference>
<name>A0A318A7R1_9MICO</name>
<comment type="caution">
    <text evidence="3">The sequence shown here is derived from an EMBL/GenBank/DDBJ whole genome shotgun (WGS) entry which is preliminary data.</text>
</comment>